<dbReference type="EMBL" id="QGGV01000011">
    <property type="protein sequence ID" value="PWK54639.1"/>
    <property type="molecule type" value="Genomic_DNA"/>
</dbReference>
<evidence type="ECO:0000313" key="6">
    <source>
        <dbReference type="Proteomes" id="UP000245390"/>
    </source>
</evidence>
<keyword evidence="2" id="KW-0479">Metal-binding</keyword>
<evidence type="ECO:0000256" key="1">
    <source>
        <dbReference type="ARBA" id="ARBA00010996"/>
    </source>
</evidence>
<keyword evidence="2" id="KW-0186">Copper</keyword>
<keyword evidence="6" id="KW-1185">Reference proteome</keyword>
<feature type="binding site" evidence="2">
    <location>
        <position position="79"/>
    </location>
    <ligand>
        <name>Cu cation</name>
        <dbReference type="ChEBI" id="CHEBI:23378"/>
    </ligand>
</feature>
<accession>A0A316G1B1</accession>
<dbReference type="RefSeq" id="WP_164721705.1">
    <property type="nucleotide sequence ID" value="NZ_CP034588.1"/>
</dbReference>
<keyword evidence="3" id="KW-1015">Disulfide bond</keyword>
<dbReference type="GO" id="GO:0046872">
    <property type="term" value="F:metal ion binding"/>
    <property type="evidence" value="ECO:0007669"/>
    <property type="project" value="UniProtKB-KW"/>
</dbReference>
<dbReference type="Proteomes" id="UP000245390">
    <property type="component" value="Unassembled WGS sequence"/>
</dbReference>
<gene>
    <name evidence="5" type="ORF">C8D95_11174</name>
</gene>
<evidence type="ECO:0000313" key="5">
    <source>
        <dbReference type="EMBL" id="PWK54639.1"/>
    </source>
</evidence>
<comment type="similarity">
    <text evidence="1">Belongs to the SCO1/2 family.</text>
</comment>
<keyword evidence="4" id="KW-0732">Signal</keyword>
<protein>
    <submittedName>
        <fullName evidence="5">Protein SCO1/2</fullName>
    </submittedName>
</protein>
<dbReference type="Pfam" id="PF02630">
    <property type="entry name" value="SCO1-SenC"/>
    <property type="match status" value="1"/>
</dbReference>
<dbReference type="Gene3D" id="3.40.30.10">
    <property type="entry name" value="Glutaredoxin"/>
    <property type="match status" value="1"/>
</dbReference>
<dbReference type="AlphaFoldDB" id="A0A316G1B1"/>
<sequence length="197" mass="20908">MRQHLLIALALFAASVPAQAHDPNAGHKMPVAGKSETAPGLETIHIADARVIDQNGAERRFGEVVGDGPVVVTFIYTSCTTICPVANGIFQIVQEDLDAAGDDRTRLVSVSIDPVRDSPAALHRTADAFEAKDRWTFVTGSVPEIADVLRSFGLSLGSVEDHDPMFLVGSGNGRFVRIAGLPAPETLLGTLARVEGR</sequence>
<evidence type="ECO:0000256" key="4">
    <source>
        <dbReference type="SAM" id="SignalP"/>
    </source>
</evidence>
<evidence type="ECO:0000256" key="2">
    <source>
        <dbReference type="PIRSR" id="PIRSR603782-1"/>
    </source>
</evidence>
<evidence type="ECO:0000256" key="3">
    <source>
        <dbReference type="PIRSR" id="PIRSR603782-2"/>
    </source>
</evidence>
<name>A0A316G1B1_9RHOB</name>
<feature type="signal peptide" evidence="4">
    <location>
        <begin position="1"/>
        <end position="20"/>
    </location>
</feature>
<dbReference type="InterPro" id="IPR003782">
    <property type="entry name" value="SCO1/SenC"/>
</dbReference>
<proteinExistence type="inferred from homology"/>
<dbReference type="PANTHER" id="PTHR12151">
    <property type="entry name" value="ELECTRON TRANSPORT PROTIN SCO1/SENC FAMILY MEMBER"/>
    <property type="match status" value="1"/>
</dbReference>
<feature type="chain" id="PRO_5016377574" evidence="4">
    <location>
        <begin position="21"/>
        <end position="197"/>
    </location>
</feature>
<feature type="binding site" evidence="2">
    <location>
        <position position="83"/>
    </location>
    <ligand>
        <name>Cu cation</name>
        <dbReference type="ChEBI" id="CHEBI:23378"/>
    </ligand>
</feature>
<feature type="disulfide bond" description="Redox-active" evidence="3">
    <location>
        <begin position="79"/>
        <end position="83"/>
    </location>
</feature>
<dbReference type="PANTHER" id="PTHR12151:SF25">
    <property type="entry name" value="LINALOOL DEHYDRATASE_ISOMERASE DOMAIN-CONTAINING PROTEIN"/>
    <property type="match status" value="1"/>
</dbReference>
<comment type="caution">
    <text evidence="5">The sequence shown here is derived from an EMBL/GenBank/DDBJ whole genome shotgun (WGS) entry which is preliminary data.</text>
</comment>
<reference evidence="5 6" key="1">
    <citation type="submission" date="2018-05" db="EMBL/GenBank/DDBJ databases">
        <title>Genomic Encyclopedia of Type Strains, Phase IV (KMG-IV): sequencing the most valuable type-strain genomes for metagenomic binning, comparative biology and taxonomic classification.</title>
        <authorList>
            <person name="Goeker M."/>
        </authorList>
    </citation>
    <scope>NUCLEOTIDE SEQUENCE [LARGE SCALE GENOMIC DNA]</scope>
    <source>
        <strain evidence="5 6">DSM 103371</strain>
    </source>
</reference>
<organism evidence="5 6">
    <name type="scientific">Silicimonas algicola</name>
    <dbReference type="NCBI Taxonomy" id="1826607"/>
    <lineage>
        <taxon>Bacteria</taxon>
        <taxon>Pseudomonadati</taxon>
        <taxon>Pseudomonadota</taxon>
        <taxon>Alphaproteobacteria</taxon>
        <taxon>Rhodobacterales</taxon>
        <taxon>Paracoccaceae</taxon>
    </lineage>
</organism>
<dbReference type="CDD" id="cd02968">
    <property type="entry name" value="SCO"/>
    <property type="match status" value="1"/>
</dbReference>
<dbReference type="InterPro" id="IPR036249">
    <property type="entry name" value="Thioredoxin-like_sf"/>
</dbReference>
<dbReference type="SUPFAM" id="SSF52833">
    <property type="entry name" value="Thioredoxin-like"/>
    <property type="match status" value="1"/>
</dbReference>